<dbReference type="InterPro" id="IPR012677">
    <property type="entry name" value="Nucleotide-bd_a/b_plait_sf"/>
</dbReference>
<dbReference type="CDD" id="cd22896">
    <property type="entry name" value="periphilin-like"/>
    <property type="match status" value="1"/>
</dbReference>
<name>A0AAU9WEZ1_9CNID</name>
<feature type="compositionally biased region" description="Basic and acidic residues" evidence="2">
    <location>
        <begin position="624"/>
        <end position="639"/>
    </location>
</feature>
<feature type="region of interest" description="Disordered" evidence="2">
    <location>
        <begin position="367"/>
        <end position="657"/>
    </location>
</feature>
<feature type="region of interest" description="Disordered" evidence="2">
    <location>
        <begin position="1040"/>
        <end position="1125"/>
    </location>
</feature>
<feature type="compositionally biased region" description="Polar residues" evidence="2">
    <location>
        <begin position="478"/>
        <end position="491"/>
    </location>
</feature>
<feature type="compositionally biased region" description="Basic and acidic residues" evidence="2">
    <location>
        <begin position="1144"/>
        <end position="1160"/>
    </location>
</feature>
<feature type="compositionally biased region" description="Acidic residues" evidence="2">
    <location>
        <begin position="808"/>
        <end position="846"/>
    </location>
</feature>
<feature type="region of interest" description="Disordered" evidence="2">
    <location>
        <begin position="1528"/>
        <end position="1553"/>
    </location>
</feature>
<dbReference type="Gene3D" id="3.30.70.330">
    <property type="match status" value="1"/>
</dbReference>
<feature type="region of interest" description="Disordered" evidence="2">
    <location>
        <begin position="1265"/>
        <end position="1341"/>
    </location>
</feature>
<feature type="compositionally biased region" description="Polar residues" evidence="2">
    <location>
        <begin position="503"/>
        <end position="513"/>
    </location>
</feature>
<dbReference type="Proteomes" id="UP001159428">
    <property type="component" value="Unassembled WGS sequence"/>
</dbReference>
<feature type="compositionally biased region" description="Polar residues" evidence="2">
    <location>
        <begin position="1966"/>
        <end position="1977"/>
    </location>
</feature>
<feature type="region of interest" description="Disordered" evidence="2">
    <location>
        <begin position="679"/>
        <end position="859"/>
    </location>
</feature>
<protein>
    <recommendedName>
        <fullName evidence="3">RRM domain-containing protein</fullName>
    </recommendedName>
</protein>
<feature type="compositionally biased region" description="Basic and acidic residues" evidence="2">
    <location>
        <begin position="1265"/>
        <end position="1279"/>
    </location>
</feature>
<feature type="region of interest" description="Disordered" evidence="2">
    <location>
        <begin position="957"/>
        <end position="982"/>
    </location>
</feature>
<dbReference type="InterPro" id="IPR057603">
    <property type="entry name" value="Periphilin-1_C"/>
</dbReference>
<dbReference type="InterPro" id="IPR000504">
    <property type="entry name" value="RRM_dom"/>
</dbReference>
<feature type="compositionally biased region" description="Basic and acidic residues" evidence="2">
    <location>
        <begin position="1082"/>
        <end position="1099"/>
    </location>
</feature>
<feature type="compositionally biased region" description="Basic and acidic residues" evidence="2">
    <location>
        <begin position="1297"/>
        <end position="1341"/>
    </location>
</feature>
<feature type="region of interest" description="Disordered" evidence="2">
    <location>
        <begin position="118"/>
        <end position="154"/>
    </location>
</feature>
<feature type="compositionally biased region" description="Basic and acidic residues" evidence="2">
    <location>
        <begin position="118"/>
        <end position="127"/>
    </location>
</feature>
<comment type="caution">
    <text evidence="4">The sequence shown here is derived from an EMBL/GenBank/DDBJ whole genome shotgun (WGS) entry which is preliminary data.</text>
</comment>
<feature type="compositionally biased region" description="Polar residues" evidence="2">
    <location>
        <begin position="598"/>
        <end position="616"/>
    </location>
</feature>
<feature type="compositionally biased region" description="Basic and acidic residues" evidence="2">
    <location>
        <begin position="713"/>
        <end position="730"/>
    </location>
</feature>
<evidence type="ECO:0000313" key="5">
    <source>
        <dbReference type="Proteomes" id="UP001159428"/>
    </source>
</evidence>
<evidence type="ECO:0000313" key="4">
    <source>
        <dbReference type="EMBL" id="CAH3112533.1"/>
    </source>
</evidence>
<dbReference type="GO" id="GO:0005654">
    <property type="term" value="C:nucleoplasm"/>
    <property type="evidence" value="ECO:0007669"/>
    <property type="project" value="TreeGrafter"/>
</dbReference>
<dbReference type="SUPFAM" id="SSF54928">
    <property type="entry name" value="RNA-binding domain, RBD"/>
    <property type="match status" value="1"/>
</dbReference>
<feature type="region of interest" description="Disordered" evidence="2">
    <location>
        <begin position="1679"/>
        <end position="1738"/>
    </location>
</feature>
<feature type="compositionally biased region" description="Basic and acidic residues" evidence="2">
    <location>
        <begin position="541"/>
        <end position="551"/>
    </location>
</feature>
<dbReference type="SMART" id="SM00360">
    <property type="entry name" value="RRM"/>
    <property type="match status" value="1"/>
</dbReference>
<feature type="compositionally biased region" description="Polar residues" evidence="2">
    <location>
        <begin position="1106"/>
        <end position="1119"/>
    </location>
</feature>
<feature type="compositionally biased region" description="Polar residues" evidence="2">
    <location>
        <begin position="1419"/>
        <end position="1433"/>
    </location>
</feature>
<dbReference type="InterPro" id="IPR035979">
    <property type="entry name" value="RBD_domain_sf"/>
</dbReference>
<sequence>MPSASDNFLELKDCVFIRGFPANVNLTASDIRKYFNDRVGKCCVEMTALSKDKGRLFIVLKFDSKAAAQNAIERFSGKHVLNYKLRLNFWRAPLNMVRSERSSRDSYEKYHQRWDHGIRSDKETKESLRHHKNSTREQNSHGTNHLPRNSMPYDDHVEFKKESDNFRGFQQHTYMDRYETNDDFKNYQEKNEEYSQDRWSSDSGRERQYPVLDLDWSEWESNLRGSSENLSERGFYEREQEFLHSRGDKFWREREADQERRPELVDEDFTKDYDDNFFQCENYFEFTDNHHAHNERLSPVKAEGKRDQRGDRFCSRNDREWFGNREFTEETRRNFPPSDQSAEWPRWETVALSNQTRKPFNLDVMKDTPTHVTRGLNPRVSPPPDGRPRSDEWVRNITRNFRSKDRHSASPVNIRSQTFGRAGSPLAGNTSSQTISDSARSRKGRGSISPVRNRHSTNGRSNRSCSVDKGFGSKTHESSPMNGRLSYSYNEHSFGRKTRESRSFSPNPNTKTSWPRGHGNNGKEVDLRRSFMMHQQGKHSSSRERDREVSLKHSPRRTRSSLEKYKVEPSSCRQAINRKRRNEDDLRRDDRTKRRRQTSSGICDNASSQLGNGNSDSTRKRHKRETDERIKLSPRDRERKARRSRDPAASNSNTRRADRFLSDLAVTLAQGKVLNKGPEANLRASKENASTSGNYIEGKCRGSKTRLPVNPARESEGSRTGERRYHEQEKAAAASDKNKQSSNVEEGISCAELAMEGDNEESIIEAEVSSCNEPSDQEEEEETDGNESSNLSEDDSERADSYENSISFEDDFLDVDEDLSSVIDDEIDDDMPEINDIDGDGTDECSECSKLSTGNSENADHFEIMGKGLQRNNSSSDEEFSKLNLAEELMEVVHTADLRDFRSLETLEKLDYVETLSEKENKTSHDDQVTNSDESFQELILKQEVKEHTENVIHEESMSTTAHHAHGDISSVQGKPSEWEEGKESCHLNAKCNMGKNASQALSVEVSSRTQVLNMSPDNVLTRDVDKADGSLCQKEEREAMYRSKEDYQEADVESVPEDITRDRTSSTKISCFPGTLSNTETDYRRDDKFNPQFIDRRSGPKVPLSVTSCNSTKDNSGPLNEGSYNEEKSYCNGSENLAVCTTESERVRDSIRRTKEGQYELKSNNRKHSNGADNEDKRDQRNVKSCDLDPLINNKSDVKTETSRRVLPLKKREDTITYATFQDKFLCKQGEVYIPGEARVARKEVCHNNEDGLVHNWNVKDVRLPEGSTSDREQDLPKEGAVVKNGLDGDSDDFEDHLGQEHAMHHAETLNDTKTKVGSRDVSNSREEKDLESRRRSEEVFPSVKDDIFSGTADLQRVDMEISLEGEIPDVSKELSLRVDNDTVAEDGDGNRPYSPSSPTWTSEEHRSPLPKDDMSLYSPSRPTSVSGSDAQRSIIVEDLSNEDRNYDGIEPVFDSMEVGCDLPEKENVTVNSGITKGPFTSSFIFCSSPKSESELLQGQSILDITEENILRRPVIPNSKIENRKVKDENGKCDEESVGNDTEILSNNPGTEKISKDDLRYMKHQEGTNGLVPLASVDVKPKIEYITATKLHKAEDVKVLLENSVQEKNQNHGRKSLRCQERTQSLPTSATMDVIPKRAFVTSAKTYLVYTDSGTRHKPRIFYATNDTTARPTRSLSLDTAWSSDENPELGPSKASSNNEEERRQSAAKRADITIRREEENPDSLVEPSLSSGPCSWDSPLKLNGDMSEDGDQSVTLVRGLFVNLRSDNMAVLPDPGRDNCADARVTMSANTASTTSSPCSGDIILAPSSDPGNEESLPIRTPLQPTDKEAPVKNDGRNSPSCLSHNGVSLDIQALCGTNKKDFSPATDHHLNTSSQVAKTTKSVSNLAISDITNDNLRPDEPSVTSVVTGNMPVACGRDDQIVSLLMCSDDIQSANAEMQGKNENDFQTEFSLGGIQRQASLNQNGDNTCHSTPANIKRPRPDSSEEPFHTSKVARKALKLIMPTDRTPNPRGKANPNSALFTRYSKKTSSCTMTSADVAIFAEKSPAHVVVGDSLFTNKRNHVGNDVCAENDSSCRNISIDNRDSHTFKSDGFTLALKTGMSPPTTNIESRMQTQSFVADISVKDHTGTRILSDIEASCRRKETEQVAFKMEKLRKKKEEIEQVYKQECETVISVVKMLVRNDPRLEGLLQNAVRRTLQDMGRRCVQELEKQARPGT</sequence>
<dbReference type="GO" id="GO:0097355">
    <property type="term" value="P:protein localization to heterochromatin"/>
    <property type="evidence" value="ECO:0007669"/>
    <property type="project" value="TreeGrafter"/>
</dbReference>
<feature type="region of interest" description="Disordered" evidence="2">
    <location>
        <begin position="1966"/>
        <end position="1992"/>
    </location>
</feature>
<feature type="compositionally biased region" description="Polar residues" evidence="2">
    <location>
        <begin position="1540"/>
        <end position="1551"/>
    </location>
</feature>
<proteinExistence type="predicted"/>
<dbReference type="PANTHER" id="PTHR15836:SF4">
    <property type="entry name" value="PERIPHILIN-1"/>
    <property type="match status" value="1"/>
</dbReference>
<dbReference type="CDD" id="cd00590">
    <property type="entry name" value="RRM_SF"/>
    <property type="match status" value="1"/>
</dbReference>
<evidence type="ECO:0000259" key="3">
    <source>
        <dbReference type="PROSITE" id="PS50102"/>
    </source>
</evidence>
<feature type="compositionally biased region" description="Polar residues" evidence="2">
    <location>
        <begin position="427"/>
        <end position="438"/>
    </location>
</feature>
<organism evidence="4 5">
    <name type="scientific">Pocillopora meandrina</name>
    <dbReference type="NCBI Taxonomy" id="46732"/>
    <lineage>
        <taxon>Eukaryota</taxon>
        <taxon>Metazoa</taxon>
        <taxon>Cnidaria</taxon>
        <taxon>Anthozoa</taxon>
        <taxon>Hexacorallia</taxon>
        <taxon>Scleractinia</taxon>
        <taxon>Astrocoeniina</taxon>
        <taxon>Pocilloporidae</taxon>
        <taxon>Pocillopora</taxon>
    </lineage>
</organism>
<dbReference type="PANTHER" id="PTHR15836">
    <property type="entry name" value="PERIPHILIN 1"/>
    <property type="match status" value="1"/>
</dbReference>
<feature type="compositionally biased region" description="Polar residues" evidence="2">
    <location>
        <begin position="410"/>
        <end position="419"/>
    </location>
</feature>
<dbReference type="GO" id="GO:0045814">
    <property type="term" value="P:negative regulation of gene expression, epigenetic"/>
    <property type="evidence" value="ECO:0007669"/>
    <property type="project" value="TreeGrafter"/>
</dbReference>
<dbReference type="EMBL" id="CALNXJ010000013">
    <property type="protein sequence ID" value="CAH3112533.1"/>
    <property type="molecule type" value="Genomic_DNA"/>
</dbReference>
<feature type="compositionally biased region" description="Basic and acidic residues" evidence="2">
    <location>
        <begin position="1982"/>
        <end position="1992"/>
    </location>
</feature>
<dbReference type="InterPro" id="IPR028851">
    <property type="entry name" value="Pphln1"/>
</dbReference>
<keyword evidence="5" id="KW-1185">Reference proteome</keyword>
<gene>
    <name evidence="4" type="ORF">PMEA_00004543</name>
</gene>
<evidence type="ECO:0000256" key="2">
    <source>
        <dbReference type="SAM" id="MobiDB-lite"/>
    </source>
</evidence>
<feature type="domain" description="RRM" evidence="3">
    <location>
        <begin position="13"/>
        <end position="92"/>
    </location>
</feature>
<feature type="compositionally biased region" description="Acidic residues" evidence="2">
    <location>
        <begin position="755"/>
        <end position="764"/>
    </location>
</feature>
<reference evidence="4 5" key="1">
    <citation type="submission" date="2022-05" db="EMBL/GenBank/DDBJ databases">
        <authorList>
            <consortium name="Genoscope - CEA"/>
            <person name="William W."/>
        </authorList>
    </citation>
    <scope>NUCLEOTIDE SEQUENCE [LARGE SCALE GENOMIC DNA]</scope>
</reference>
<feature type="compositionally biased region" description="Basic and acidic residues" evidence="2">
    <location>
        <begin position="1701"/>
        <end position="1720"/>
    </location>
</feature>
<evidence type="ECO:0000256" key="1">
    <source>
        <dbReference type="PROSITE-ProRule" id="PRU00176"/>
    </source>
</evidence>
<feature type="compositionally biased region" description="Basic and acidic residues" evidence="2">
    <location>
        <begin position="493"/>
        <end position="502"/>
    </location>
</feature>
<keyword evidence="1" id="KW-0694">RNA-binding</keyword>
<dbReference type="PROSITE" id="PS50102">
    <property type="entry name" value="RRM"/>
    <property type="match status" value="1"/>
</dbReference>
<feature type="compositionally biased region" description="Acidic residues" evidence="2">
    <location>
        <begin position="775"/>
        <end position="785"/>
    </location>
</feature>
<accession>A0AAU9WEZ1</accession>
<feature type="region of interest" description="Disordered" evidence="2">
    <location>
        <begin position="1384"/>
        <end position="1433"/>
    </location>
</feature>
<feature type="region of interest" description="Disordered" evidence="2">
    <location>
        <begin position="1793"/>
        <end position="1847"/>
    </location>
</feature>
<dbReference type="GO" id="GO:0045892">
    <property type="term" value="P:negative regulation of DNA-templated transcription"/>
    <property type="evidence" value="ECO:0007669"/>
    <property type="project" value="InterPro"/>
</dbReference>
<feature type="compositionally biased region" description="Basic and acidic residues" evidence="2">
    <location>
        <begin position="1828"/>
        <end position="1838"/>
    </location>
</feature>
<feature type="compositionally biased region" description="Basic and acidic residues" evidence="2">
    <location>
        <begin position="581"/>
        <end position="592"/>
    </location>
</feature>
<feature type="region of interest" description="Disordered" evidence="2">
    <location>
        <begin position="1144"/>
        <end position="1183"/>
    </location>
</feature>
<dbReference type="Pfam" id="PF25234">
    <property type="entry name" value="Periphilin_C"/>
    <property type="match status" value="1"/>
</dbReference>
<dbReference type="GO" id="GO:0003723">
    <property type="term" value="F:RNA binding"/>
    <property type="evidence" value="ECO:0007669"/>
    <property type="project" value="UniProtKB-UniRule"/>
</dbReference>
<feature type="compositionally biased region" description="Basic and acidic residues" evidence="2">
    <location>
        <begin position="1404"/>
        <end position="1416"/>
    </location>
</feature>